<keyword evidence="8" id="KW-0807">Transducer</keyword>
<dbReference type="Proteomes" id="UP000663829">
    <property type="component" value="Unassembled WGS sequence"/>
</dbReference>
<dbReference type="Gene3D" id="2.170.270.10">
    <property type="entry name" value="SET domain"/>
    <property type="match status" value="1"/>
</dbReference>
<comment type="subcellular location">
    <subcellularLocation>
        <location evidence="1">Cell membrane</location>
        <topology evidence="1">Multi-pass membrane protein</topology>
    </subcellularLocation>
</comment>
<dbReference type="InterPro" id="IPR046341">
    <property type="entry name" value="SET_dom_sf"/>
</dbReference>
<dbReference type="SUPFAM" id="SSF81321">
    <property type="entry name" value="Family A G protein-coupled receptor-like"/>
    <property type="match status" value="1"/>
</dbReference>
<name>A0A814CV14_9BILA</name>
<dbReference type="CDD" id="cd00637">
    <property type="entry name" value="7tm_classA_rhodopsin-like"/>
    <property type="match status" value="1"/>
</dbReference>
<keyword evidence="4 9" id="KW-1133">Transmembrane helix</keyword>
<keyword evidence="6 9" id="KW-0472">Membrane</keyword>
<dbReference type="GO" id="GO:0005886">
    <property type="term" value="C:plasma membrane"/>
    <property type="evidence" value="ECO:0007669"/>
    <property type="project" value="UniProtKB-SubCell"/>
</dbReference>
<evidence type="ECO:0000256" key="1">
    <source>
        <dbReference type="ARBA" id="ARBA00004651"/>
    </source>
</evidence>
<keyword evidence="13" id="KW-1185">Reference proteome</keyword>
<feature type="transmembrane region" description="Helical" evidence="9">
    <location>
        <begin position="47"/>
        <end position="69"/>
    </location>
</feature>
<evidence type="ECO:0000256" key="3">
    <source>
        <dbReference type="ARBA" id="ARBA00022692"/>
    </source>
</evidence>
<evidence type="ECO:0000313" key="13">
    <source>
        <dbReference type="Proteomes" id="UP000663829"/>
    </source>
</evidence>
<accession>A0A814CV14</accession>
<organism evidence="11 13">
    <name type="scientific">Didymodactylos carnosus</name>
    <dbReference type="NCBI Taxonomy" id="1234261"/>
    <lineage>
        <taxon>Eukaryota</taxon>
        <taxon>Metazoa</taxon>
        <taxon>Spiralia</taxon>
        <taxon>Gnathifera</taxon>
        <taxon>Rotifera</taxon>
        <taxon>Eurotatoria</taxon>
        <taxon>Bdelloidea</taxon>
        <taxon>Philodinida</taxon>
        <taxon>Philodinidae</taxon>
        <taxon>Didymodactylos</taxon>
    </lineage>
</organism>
<keyword evidence="2" id="KW-1003">Cell membrane</keyword>
<sequence length="917" mass="105577">MSYETYTRYSTIDYSKTLTIYDMNRTFVILGNNSIDEKLTPTREATFIAAMFAFVFIFIGLVGNIILLATILSVKKLRSNIINIFIVSLQVNDLMNIGFNQFFVGLSYANRGWLGGRILCDLVVYFSGVCMGCLLWHHCLIAIHRYIAVVYHNLLRKISLKTYATVSLIITRLIPIAACIPSFRRYTISYSPQILRCQFIGRLQIIINVFILILLPASIIIFCFLGIFIYVARATHISRMKQVRSMQTSNTQSLRREIRITKMFGSYKKKNLAISQQWKNRDLKEKTIYVAKSVQLQLAQLVNSLIEFTSELAYFAINAFQTTSLRRIQVNTLSRFSNFCVSHTCAFYYNLDTEFDTFVKKMKDLCKRVKYTFLDIRITRHHFPLASMLNLSETYRSLDTLKCNIDRLRDLKDIHKEIGHDLLLPNDQLFLSFDLLVLNYQLILCELDNKVKFKDSLIMQTFVKDIFLQFRISLTWIYPAVKFAAYRFGDPSLALAIKKCNVKKQKIDYCSTVRKKEKPKVSVIKNPHQIIKDSSILITQSPNNILKTTTANALVIERSESDKWINVDAQNQNFMNSDSLSEYSRSTMVDAKEKSVIMNKNNSLLLNTMSSNSNIFNFGTYLNELTPSNISKLDQTLSSFDSPQNDQHMKRCLRFDINANYSKDNRKTSNVDDEYNNIPLVSPTTVTDIYKENIQRIIFPSVNDKQLINSSQSSHDIYSHCIEKDIVCLSTKLLNTNNIITKTLDRPIEQNKKDDDKCFQSKLEYMKDIHATLSFKNELLSSTISYLRETKNNKCEKVSTSVEVKYEELKSPNDYAISTVPNSITVNKSSLLNAGIGTFAAIDIEKGTYFGPYTGYKHCDMSTAERSGFSWMVTADNGQMCYFIDAFDPKCSNWLRWTNCPNYIWQQNLIAATSEMN</sequence>
<dbReference type="Pfam" id="PF21549">
    <property type="entry name" value="PRDM2_PR"/>
    <property type="match status" value="1"/>
</dbReference>
<feature type="transmembrane region" description="Helical" evidence="9">
    <location>
        <begin position="123"/>
        <end position="143"/>
    </location>
</feature>
<dbReference type="GO" id="GO:0004930">
    <property type="term" value="F:G protein-coupled receptor activity"/>
    <property type="evidence" value="ECO:0007669"/>
    <property type="project" value="UniProtKB-KW"/>
</dbReference>
<evidence type="ECO:0000313" key="11">
    <source>
        <dbReference type="EMBL" id="CAF0947261.1"/>
    </source>
</evidence>
<keyword evidence="7" id="KW-0675">Receptor</keyword>
<gene>
    <name evidence="11" type="ORF">GPM918_LOCUS11042</name>
    <name evidence="12" type="ORF">SRO942_LOCUS11048</name>
</gene>
<dbReference type="InterPro" id="IPR000276">
    <property type="entry name" value="GPCR_Rhodpsn"/>
</dbReference>
<evidence type="ECO:0000256" key="6">
    <source>
        <dbReference type="ARBA" id="ARBA00023136"/>
    </source>
</evidence>
<evidence type="ECO:0000256" key="2">
    <source>
        <dbReference type="ARBA" id="ARBA00022475"/>
    </source>
</evidence>
<dbReference type="Pfam" id="PF00001">
    <property type="entry name" value="7tm_1"/>
    <property type="match status" value="1"/>
</dbReference>
<dbReference type="Proteomes" id="UP000681722">
    <property type="component" value="Unassembled WGS sequence"/>
</dbReference>
<feature type="domain" description="G-protein coupled receptors family 1 profile" evidence="10">
    <location>
        <begin position="63"/>
        <end position="264"/>
    </location>
</feature>
<evidence type="ECO:0000256" key="7">
    <source>
        <dbReference type="ARBA" id="ARBA00023170"/>
    </source>
</evidence>
<reference evidence="11" key="1">
    <citation type="submission" date="2021-02" db="EMBL/GenBank/DDBJ databases">
        <authorList>
            <person name="Nowell W R."/>
        </authorList>
    </citation>
    <scope>NUCLEOTIDE SEQUENCE</scope>
</reference>
<dbReference type="PANTHER" id="PTHR24228">
    <property type="entry name" value="B2 BRADYKININ RECEPTOR/ANGIOTENSIN II RECEPTOR"/>
    <property type="match status" value="1"/>
</dbReference>
<evidence type="ECO:0000256" key="5">
    <source>
        <dbReference type="ARBA" id="ARBA00023040"/>
    </source>
</evidence>
<evidence type="ECO:0000256" key="8">
    <source>
        <dbReference type="ARBA" id="ARBA00023224"/>
    </source>
</evidence>
<feature type="transmembrane region" description="Helical" evidence="9">
    <location>
        <begin position="81"/>
        <end position="103"/>
    </location>
</feature>
<dbReference type="PRINTS" id="PR00237">
    <property type="entry name" value="GPCRRHODOPSN"/>
</dbReference>
<keyword evidence="3 9" id="KW-0812">Transmembrane</keyword>
<dbReference type="EMBL" id="CAJNOQ010002248">
    <property type="protein sequence ID" value="CAF0947261.1"/>
    <property type="molecule type" value="Genomic_DNA"/>
</dbReference>
<comment type="caution">
    <text evidence="11">The sequence shown here is derived from an EMBL/GenBank/DDBJ whole genome shotgun (WGS) entry which is preliminary data.</text>
</comment>
<protein>
    <recommendedName>
        <fullName evidence="10">G-protein coupled receptors family 1 profile domain-containing protein</fullName>
    </recommendedName>
</protein>
<feature type="transmembrane region" description="Helical" evidence="9">
    <location>
        <begin position="203"/>
        <end position="232"/>
    </location>
</feature>
<dbReference type="InterPro" id="IPR017452">
    <property type="entry name" value="GPCR_Rhodpsn_7TM"/>
</dbReference>
<dbReference type="EMBL" id="CAJOBC010002249">
    <property type="protein sequence ID" value="CAF3723434.1"/>
    <property type="molecule type" value="Genomic_DNA"/>
</dbReference>
<evidence type="ECO:0000313" key="12">
    <source>
        <dbReference type="EMBL" id="CAF3723434.1"/>
    </source>
</evidence>
<proteinExistence type="predicted"/>
<dbReference type="AlphaFoldDB" id="A0A814CV14"/>
<evidence type="ECO:0000256" key="9">
    <source>
        <dbReference type="SAM" id="Phobius"/>
    </source>
</evidence>
<dbReference type="OrthoDB" id="10053117at2759"/>
<evidence type="ECO:0000259" key="10">
    <source>
        <dbReference type="PROSITE" id="PS50262"/>
    </source>
</evidence>
<evidence type="ECO:0000256" key="4">
    <source>
        <dbReference type="ARBA" id="ARBA00022989"/>
    </source>
</evidence>
<dbReference type="Gene3D" id="1.20.1070.10">
    <property type="entry name" value="Rhodopsin 7-helix transmembrane proteins"/>
    <property type="match status" value="1"/>
</dbReference>
<dbReference type="PANTHER" id="PTHR24228:SF74">
    <property type="entry name" value="G-PROTEIN COUPLED RECEPTORS FAMILY 1 PROFILE DOMAIN-CONTAINING PROTEIN"/>
    <property type="match status" value="1"/>
</dbReference>
<dbReference type="InterPro" id="IPR001214">
    <property type="entry name" value="SET_dom"/>
</dbReference>
<dbReference type="PROSITE" id="PS50262">
    <property type="entry name" value="G_PROTEIN_RECEP_F1_2"/>
    <property type="match status" value="1"/>
</dbReference>
<keyword evidence="5" id="KW-0297">G-protein coupled receptor</keyword>